<comment type="caution">
    <text evidence="15">The sequence shown here is derived from an EMBL/GenBank/DDBJ whole genome shotgun (WGS) entry which is preliminary data.</text>
</comment>
<protein>
    <recommendedName>
        <fullName evidence="1 12">GTP 3',8-cyclase</fullName>
        <ecNumber evidence="1 12">4.1.99.22</ecNumber>
    </recommendedName>
    <alternativeName>
        <fullName evidence="12">Molybdenum cofactor biosynthesis protein A</fullName>
    </alternativeName>
</protein>
<dbReference type="PROSITE" id="PS51918">
    <property type="entry name" value="RADICAL_SAM"/>
    <property type="match status" value="1"/>
</dbReference>
<dbReference type="Pfam" id="PF04055">
    <property type="entry name" value="Radical_SAM"/>
    <property type="match status" value="1"/>
</dbReference>
<dbReference type="InterPro" id="IPR013785">
    <property type="entry name" value="Aldolase_TIM"/>
</dbReference>
<keyword evidence="7 12" id="KW-0411">Iron-sulfur</keyword>
<keyword evidence="16" id="KW-1185">Reference proteome</keyword>
<proteinExistence type="inferred from homology"/>
<organism evidence="15 16">
    <name type="scientific">Paludifilum halophilum</name>
    <dbReference type="NCBI Taxonomy" id="1642702"/>
    <lineage>
        <taxon>Bacteria</taxon>
        <taxon>Bacillati</taxon>
        <taxon>Bacillota</taxon>
        <taxon>Bacilli</taxon>
        <taxon>Bacillales</taxon>
        <taxon>Thermoactinomycetaceae</taxon>
        <taxon>Paludifilum</taxon>
    </lineage>
</organism>
<dbReference type="NCBIfam" id="TIGR02666">
    <property type="entry name" value="moaA"/>
    <property type="match status" value="1"/>
</dbReference>
<dbReference type="GO" id="GO:0005525">
    <property type="term" value="F:GTP binding"/>
    <property type="evidence" value="ECO:0007669"/>
    <property type="project" value="UniProtKB-UniRule"/>
</dbReference>
<dbReference type="GO" id="GO:1904047">
    <property type="term" value="F:S-adenosyl-L-methionine binding"/>
    <property type="evidence" value="ECO:0007669"/>
    <property type="project" value="UniProtKB-UniRule"/>
</dbReference>
<dbReference type="GO" id="GO:0046872">
    <property type="term" value="F:metal ion binding"/>
    <property type="evidence" value="ECO:0007669"/>
    <property type="project" value="UniProtKB-KW"/>
</dbReference>
<evidence type="ECO:0000256" key="8">
    <source>
        <dbReference type="ARBA" id="ARBA00023134"/>
    </source>
</evidence>
<feature type="binding site" evidence="12">
    <location>
        <position position="26"/>
    </location>
    <ligand>
        <name>[4Fe-4S] cluster</name>
        <dbReference type="ChEBI" id="CHEBI:49883"/>
        <label>1</label>
        <note>4Fe-4S-S-AdoMet</note>
    </ligand>
</feature>
<evidence type="ECO:0000256" key="12">
    <source>
        <dbReference type="HAMAP-Rule" id="MF_01225"/>
    </source>
</evidence>
<feature type="region of interest" description="Disordered" evidence="13">
    <location>
        <begin position="316"/>
        <end position="340"/>
    </location>
</feature>
<dbReference type="PANTHER" id="PTHR22960">
    <property type="entry name" value="MOLYBDOPTERIN COFACTOR SYNTHESIS PROTEIN A"/>
    <property type="match status" value="1"/>
</dbReference>
<keyword evidence="5 12" id="KW-0547">Nucleotide-binding</keyword>
<feature type="binding site" evidence="12">
    <location>
        <position position="263"/>
    </location>
    <ligand>
        <name>[4Fe-4S] cluster</name>
        <dbReference type="ChEBI" id="CHEBI:49883"/>
        <label>2</label>
        <note>4Fe-4S-substrate</note>
    </ligand>
</feature>
<dbReference type="EMBL" id="NOWF01000009">
    <property type="protein sequence ID" value="OYD06743.1"/>
    <property type="molecule type" value="Genomic_DNA"/>
</dbReference>
<dbReference type="InterPro" id="IPR013483">
    <property type="entry name" value="MoaA"/>
</dbReference>
<dbReference type="CDD" id="cd21117">
    <property type="entry name" value="Twitch_MoaA"/>
    <property type="match status" value="1"/>
</dbReference>
<feature type="binding site" evidence="12">
    <location>
        <position position="32"/>
    </location>
    <ligand>
        <name>S-adenosyl-L-methionine</name>
        <dbReference type="ChEBI" id="CHEBI:59789"/>
    </ligand>
</feature>
<comment type="catalytic activity">
    <reaction evidence="11 12">
        <text>GTP + AH2 + S-adenosyl-L-methionine = (8S)-3',8-cyclo-7,8-dihydroguanosine 5'-triphosphate + 5'-deoxyadenosine + L-methionine + A + H(+)</text>
        <dbReference type="Rhea" id="RHEA:49576"/>
        <dbReference type="ChEBI" id="CHEBI:13193"/>
        <dbReference type="ChEBI" id="CHEBI:15378"/>
        <dbReference type="ChEBI" id="CHEBI:17319"/>
        <dbReference type="ChEBI" id="CHEBI:17499"/>
        <dbReference type="ChEBI" id="CHEBI:37565"/>
        <dbReference type="ChEBI" id="CHEBI:57844"/>
        <dbReference type="ChEBI" id="CHEBI:59789"/>
        <dbReference type="ChEBI" id="CHEBI:131766"/>
        <dbReference type="EC" id="4.1.99.22"/>
    </reaction>
</comment>
<keyword evidence="3 12" id="KW-0949">S-adenosyl-L-methionine</keyword>
<dbReference type="GO" id="GO:0061799">
    <property type="term" value="F:cyclic pyranopterin monophosphate synthase activity"/>
    <property type="evidence" value="ECO:0007669"/>
    <property type="project" value="TreeGrafter"/>
</dbReference>
<keyword evidence="4 12" id="KW-0479">Metal-binding</keyword>
<feature type="domain" description="Radical SAM core" evidence="14">
    <location>
        <begin position="10"/>
        <end position="229"/>
    </location>
</feature>
<keyword evidence="8 12" id="KW-0342">GTP-binding</keyword>
<feature type="binding site" evidence="12">
    <location>
        <position position="30"/>
    </location>
    <ligand>
        <name>[4Fe-4S] cluster</name>
        <dbReference type="ChEBI" id="CHEBI:49883"/>
        <label>1</label>
        <note>4Fe-4S-S-AdoMet</note>
    </ligand>
</feature>
<evidence type="ECO:0000256" key="2">
    <source>
        <dbReference type="ARBA" id="ARBA00022485"/>
    </source>
</evidence>
<dbReference type="GO" id="GO:0061798">
    <property type="term" value="F:GTP 3',8'-cyclase activity"/>
    <property type="evidence" value="ECO:0007669"/>
    <property type="project" value="UniProtKB-UniRule"/>
</dbReference>
<dbReference type="GO" id="GO:0051539">
    <property type="term" value="F:4 iron, 4 sulfur cluster binding"/>
    <property type="evidence" value="ECO:0007669"/>
    <property type="project" value="UniProtKB-UniRule"/>
</dbReference>
<dbReference type="Pfam" id="PF06463">
    <property type="entry name" value="Mob_synth_C"/>
    <property type="match status" value="1"/>
</dbReference>
<comment type="similarity">
    <text evidence="12">Belongs to the radical SAM superfamily. MoaA family.</text>
</comment>
<dbReference type="SFLD" id="SFLDG01383">
    <property type="entry name" value="cyclic_pyranopterin_phosphate"/>
    <property type="match status" value="1"/>
</dbReference>
<feature type="binding site" evidence="12">
    <location>
        <position position="266"/>
    </location>
    <ligand>
        <name>[4Fe-4S] cluster</name>
        <dbReference type="ChEBI" id="CHEBI:49883"/>
        <label>2</label>
        <note>4Fe-4S-substrate</note>
    </ligand>
</feature>
<feature type="binding site" evidence="12">
    <location>
        <position position="104"/>
    </location>
    <ligand>
        <name>GTP</name>
        <dbReference type="ChEBI" id="CHEBI:37565"/>
    </ligand>
</feature>
<dbReference type="EC" id="4.1.99.22" evidence="1 12"/>
<comment type="cofactor">
    <cofactor evidence="12">
        <name>[4Fe-4S] cluster</name>
        <dbReference type="ChEBI" id="CHEBI:49883"/>
    </cofactor>
    <text evidence="12">Binds 2 [4Fe-4S] clusters. Binds 1 [4Fe-4S] cluster coordinated with 3 cysteines and an exchangeable S-adenosyl-L-methionine and 1 [4Fe-4S] cluster coordinated with 3 cysteines and the GTP-derived substrate.</text>
</comment>
<evidence type="ECO:0000256" key="9">
    <source>
        <dbReference type="ARBA" id="ARBA00023150"/>
    </source>
</evidence>
<dbReference type="SFLD" id="SFLDS00029">
    <property type="entry name" value="Radical_SAM"/>
    <property type="match status" value="1"/>
</dbReference>
<dbReference type="InterPro" id="IPR007197">
    <property type="entry name" value="rSAM"/>
</dbReference>
<sequence>MAQDLSLTDRLGRPLRDLRVSVTDRCNFRCRYCMPEEVFGPDYAFLPRKELLTFEEITRLVHLFSSLGVEKIRITGGEPLLRRDLSRLVRMIKGTEGVRDVALTTNASLLAGQASSLKKAGLDRVNVSLDALDEEVFSRMNGGKSDVKRVLEGIDSAAEAGLSIKVNMVVQKGVNEGEILPMARYFRERGHILRFIEYMDVGNTNRWNLDQVVSKEEILRRIEQEMPLEPVDPNYYGEVADRYRYCGTDREIGIISSVTDSFCSDCTRARLSADGRLFTCLFASEGKDLRSPMREGASDEALEERLRGIWSRREDRYSDERLSRTPNPSRKKVEMSFIGG</sequence>
<dbReference type="InterPro" id="IPR010505">
    <property type="entry name" value="MoaA_twitch"/>
</dbReference>
<reference evidence="15 16" key="1">
    <citation type="submission" date="2017-07" db="EMBL/GenBank/DDBJ databases">
        <title>The genome sequence of Paludifilum halophilum highlights mechanisms for microbial adaptation to high salt environemnts.</title>
        <authorList>
            <person name="Belbahri L."/>
        </authorList>
    </citation>
    <scope>NUCLEOTIDE SEQUENCE [LARGE SCALE GENOMIC DNA]</scope>
    <source>
        <strain evidence="15 16">DSM 102817</strain>
    </source>
</reference>
<feature type="binding site" evidence="12">
    <location>
        <position position="77"/>
    </location>
    <ligand>
        <name>S-adenosyl-L-methionine</name>
        <dbReference type="ChEBI" id="CHEBI:59789"/>
    </ligand>
</feature>
<dbReference type="NCBIfam" id="NF001199">
    <property type="entry name" value="PRK00164.2-1"/>
    <property type="match status" value="1"/>
</dbReference>
<accession>A0A235B393</accession>
<name>A0A235B393_9BACL</name>
<dbReference type="InterPro" id="IPR040064">
    <property type="entry name" value="MoaA-like"/>
</dbReference>
<feature type="binding site" evidence="12">
    <location>
        <position position="19"/>
    </location>
    <ligand>
        <name>GTP</name>
        <dbReference type="ChEBI" id="CHEBI:37565"/>
    </ligand>
</feature>
<gene>
    <name evidence="12 15" type="primary">moaA</name>
    <name evidence="15" type="ORF">CHM34_14355</name>
</gene>
<evidence type="ECO:0000256" key="7">
    <source>
        <dbReference type="ARBA" id="ARBA00023014"/>
    </source>
</evidence>
<dbReference type="SFLD" id="SFLDG01067">
    <property type="entry name" value="SPASM/twitch_domain_containing"/>
    <property type="match status" value="1"/>
</dbReference>
<dbReference type="SFLD" id="SFLDG01386">
    <property type="entry name" value="main_SPASM_domain-containing"/>
    <property type="match status" value="1"/>
</dbReference>
<feature type="binding site" evidence="12">
    <location>
        <position position="128"/>
    </location>
    <ligand>
        <name>S-adenosyl-L-methionine</name>
        <dbReference type="ChEBI" id="CHEBI:59789"/>
    </ligand>
</feature>
<dbReference type="CDD" id="cd01335">
    <property type="entry name" value="Radical_SAM"/>
    <property type="match status" value="1"/>
</dbReference>
<evidence type="ECO:0000259" key="14">
    <source>
        <dbReference type="PROSITE" id="PS51918"/>
    </source>
</evidence>
<feature type="binding site" evidence="12">
    <location>
        <position position="33"/>
    </location>
    <ligand>
        <name>[4Fe-4S] cluster</name>
        <dbReference type="ChEBI" id="CHEBI:49883"/>
        <label>1</label>
        <note>4Fe-4S-S-AdoMet</note>
    </ligand>
</feature>
<dbReference type="SUPFAM" id="SSF102114">
    <property type="entry name" value="Radical SAM enzymes"/>
    <property type="match status" value="1"/>
</dbReference>
<comment type="subunit">
    <text evidence="12">Monomer and homodimer.</text>
</comment>
<evidence type="ECO:0000256" key="1">
    <source>
        <dbReference type="ARBA" id="ARBA00012167"/>
    </source>
</evidence>
<dbReference type="Gene3D" id="3.20.20.70">
    <property type="entry name" value="Aldolase class I"/>
    <property type="match status" value="1"/>
</dbReference>
<evidence type="ECO:0000256" key="3">
    <source>
        <dbReference type="ARBA" id="ARBA00022691"/>
    </source>
</evidence>
<comment type="function">
    <text evidence="12">Catalyzes the cyclization of GTP to (8S)-3',8-cyclo-7,8-dihydroguanosine 5'-triphosphate.</text>
</comment>
<dbReference type="AlphaFoldDB" id="A0A235B393"/>
<evidence type="ECO:0000313" key="15">
    <source>
        <dbReference type="EMBL" id="OYD06743.1"/>
    </source>
</evidence>
<evidence type="ECO:0000256" key="13">
    <source>
        <dbReference type="SAM" id="MobiDB-lite"/>
    </source>
</evidence>
<feature type="binding site" evidence="12">
    <location>
        <position position="280"/>
    </location>
    <ligand>
        <name>[4Fe-4S] cluster</name>
        <dbReference type="ChEBI" id="CHEBI:49883"/>
        <label>2</label>
        <note>4Fe-4S-substrate</note>
    </ligand>
</feature>
<dbReference type="PROSITE" id="PS01305">
    <property type="entry name" value="MOAA_NIFB_PQQE"/>
    <property type="match status" value="1"/>
</dbReference>
<dbReference type="OrthoDB" id="9763993at2"/>
<evidence type="ECO:0000313" key="16">
    <source>
        <dbReference type="Proteomes" id="UP000215459"/>
    </source>
</evidence>
<dbReference type="InterPro" id="IPR000385">
    <property type="entry name" value="MoaA_NifB_PqqE_Fe-S-bd_CS"/>
</dbReference>
<comment type="pathway">
    <text evidence="12">Cofactor biosynthesis; molybdopterin biosynthesis.</text>
</comment>
<keyword evidence="6 12" id="KW-0408">Iron</keyword>
<dbReference type="Proteomes" id="UP000215459">
    <property type="component" value="Unassembled WGS sequence"/>
</dbReference>
<evidence type="ECO:0000256" key="6">
    <source>
        <dbReference type="ARBA" id="ARBA00023004"/>
    </source>
</evidence>
<dbReference type="InterPro" id="IPR006638">
    <property type="entry name" value="Elp3/MiaA/NifB-like_rSAM"/>
</dbReference>
<feature type="binding site" evidence="12">
    <location>
        <position position="73"/>
    </location>
    <ligand>
        <name>GTP</name>
        <dbReference type="ChEBI" id="CHEBI:37565"/>
    </ligand>
</feature>
<keyword evidence="2 12" id="KW-0004">4Fe-4S</keyword>
<keyword evidence="9 12" id="KW-0501">Molybdenum cofactor biosynthesis</keyword>
<dbReference type="GO" id="GO:0006777">
    <property type="term" value="P:Mo-molybdopterin cofactor biosynthetic process"/>
    <property type="evidence" value="ECO:0007669"/>
    <property type="project" value="UniProtKB-UniRule"/>
</dbReference>
<evidence type="ECO:0000256" key="4">
    <source>
        <dbReference type="ARBA" id="ARBA00022723"/>
    </source>
</evidence>
<feature type="binding site" evidence="12">
    <location>
        <position position="199"/>
    </location>
    <ligand>
        <name>S-adenosyl-L-methionine</name>
        <dbReference type="ChEBI" id="CHEBI:59789"/>
    </ligand>
</feature>
<evidence type="ECO:0000256" key="5">
    <source>
        <dbReference type="ARBA" id="ARBA00022741"/>
    </source>
</evidence>
<dbReference type="HAMAP" id="MF_01225_B">
    <property type="entry name" value="MoaA_B"/>
    <property type="match status" value="1"/>
</dbReference>
<dbReference type="UniPathway" id="UPA00344"/>
<dbReference type="InterPro" id="IPR058240">
    <property type="entry name" value="rSAM_sf"/>
</dbReference>
<evidence type="ECO:0000256" key="10">
    <source>
        <dbReference type="ARBA" id="ARBA00023239"/>
    </source>
</evidence>
<feature type="binding site" evidence="12">
    <location>
        <position position="165"/>
    </location>
    <ligand>
        <name>GTP</name>
        <dbReference type="ChEBI" id="CHEBI:37565"/>
    </ligand>
</feature>
<dbReference type="SMART" id="SM00729">
    <property type="entry name" value="Elp3"/>
    <property type="match status" value="1"/>
</dbReference>
<dbReference type="PANTHER" id="PTHR22960:SF0">
    <property type="entry name" value="MOLYBDENUM COFACTOR BIOSYNTHESIS PROTEIN 1"/>
    <property type="match status" value="1"/>
</dbReference>
<feature type="binding site" evidence="12">
    <location>
        <begin position="268"/>
        <end position="270"/>
    </location>
    <ligand>
        <name>GTP</name>
        <dbReference type="ChEBI" id="CHEBI:37565"/>
    </ligand>
</feature>
<keyword evidence="10 12" id="KW-0456">Lyase</keyword>
<dbReference type="RefSeq" id="WP_094265307.1">
    <property type="nucleotide sequence ID" value="NZ_NOWF01000009.1"/>
</dbReference>
<evidence type="ECO:0000256" key="11">
    <source>
        <dbReference type="ARBA" id="ARBA00048697"/>
    </source>
</evidence>
<dbReference type="InterPro" id="IPR050105">
    <property type="entry name" value="MoCo_biosynth_MoaA/MoaC"/>
</dbReference>